<keyword evidence="2" id="KW-1133">Transmembrane helix</keyword>
<protein>
    <submittedName>
        <fullName evidence="3">Uncharacterized protein</fullName>
    </submittedName>
</protein>
<dbReference type="KEGG" id="bpg:Bathy03g03880"/>
<sequence>MAEEEEQEGKNPPSVLLVEAISADDKDDASMMQMMMTTNVCAYISYSYAKVINFAARAVQTWDPPLDDDASMIEGKSKDDDEVPMTERQKARGKACLGGGLISVVVIALCGLVVYRGGGGGRPGTDGRMYYYGGSSSYESEVSSGASGGWLEQARAFLSNATGVEAMLGTTDNEHMFPTILEEIHEDASACDARIRAAQVPYFYNRHCAYLGRLTSANAGEERRDALFEHLARDLESRFARNYIAFLAETNAYRLRGMGKTDWGVDEDAEEKLGMFPSLIREALEEDEEKKASGILAEESVEEKIEEAVVDTLANSEEKRRSRRALLGRSRKRAQSRMSKHSAHLRDLVRIGNNNHLVILAIGAKEAPFALAAARALRKNAVPGVARIFEGSPEQFFALEQMKLALPNVKDAKRLRLVSSFVGKARKTKQVSKKEVFGSIGEADWGRTQYFGSGLDEEGKRKGTKIELLQLSPREAMVGGIPIILSAADELQSGVLDGLSATGALGDGMPSVIIMRAHALGFAPEFSQRFPYFVYAIAPGTQPDEEENKDEPESIELFRVDHLVWSKELANVAKQRRVLLVAFAKDRFEPFRKWANDREAKKTRNVRNLRVRKAWTNGPKS</sequence>
<evidence type="ECO:0000313" key="4">
    <source>
        <dbReference type="Proteomes" id="UP000198341"/>
    </source>
</evidence>
<dbReference type="EMBL" id="FO082276">
    <property type="protein sequence ID" value="CCO15721.1"/>
    <property type="molecule type" value="Genomic_DNA"/>
</dbReference>
<organism evidence="3 4">
    <name type="scientific">Bathycoccus prasinos</name>
    <dbReference type="NCBI Taxonomy" id="41875"/>
    <lineage>
        <taxon>Eukaryota</taxon>
        <taxon>Viridiplantae</taxon>
        <taxon>Chlorophyta</taxon>
        <taxon>Mamiellophyceae</taxon>
        <taxon>Mamiellales</taxon>
        <taxon>Bathycoccaceae</taxon>
        <taxon>Bathycoccus</taxon>
    </lineage>
</organism>
<keyword evidence="2" id="KW-0812">Transmembrane</keyword>
<dbReference type="RefSeq" id="XP_007514284.1">
    <property type="nucleotide sequence ID" value="XM_007514222.1"/>
</dbReference>
<name>K8ECL6_9CHLO</name>
<gene>
    <name evidence="3" type="ORF">Bathy03g03880</name>
</gene>
<evidence type="ECO:0000256" key="1">
    <source>
        <dbReference type="SAM" id="MobiDB-lite"/>
    </source>
</evidence>
<keyword evidence="4" id="KW-1185">Reference proteome</keyword>
<accession>K8ECL6</accession>
<dbReference type="AlphaFoldDB" id="K8ECL6"/>
<dbReference type="GeneID" id="19016925"/>
<reference evidence="3 4" key="1">
    <citation type="submission" date="2011-10" db="EMBL/GenBank/DDBJ databases">
        <authorList>
            <person name="Genoscope - CEA"/>
        </authorList>
    </citation>
    <scope>NUCLEOTIDE SEQUENCE [LARGE SCALE GENOMIC DNA]</scope>
    <source>
        <strain evidence="3 4">RCC 1105</strain>
    </source>
</reference>
<proteinExistence type="predicted"/>
<feature type="region of interest" description="Disordered" evidence="1">
    <location>
        <begin position="321"/>
        <end position="341"/>
    </location>
</feature>
<keyword evidence="2" id="KW-0472">Membrane</keyword>
<dbReference type="Proteomes" id="UP000198341">
    <property type="component" value="Chromosome 3"/>
</dbReference>
<evidence type="ECO:0000256" key="2">
    <source>
        <dbReference type="SAM" id="Phobius"/>
    </source>
</evidence>
<feature type="transmembrane region" description="Helical" evidence="2">
    <location>
        <begin position="95"/>
        <end position="115"/>
    </location>
</feature>
<evidence type="ECO:0000313" key="3">
    <source>
        <dbReference type="EMBL" id="CCO15721.1"/>
    </source>
</evidence>